<dbReference type="GO" id="GO:0003723">
    <property type="term" value="F:RNA binding"/>
    <property type="evidence" value="ECO:0007669"/>
    <property type="project" value="InterPro"/>
</dbReference>
<dbReference type="SUPFAM" id="SSF55174">
    <property type="entry name" value="Alpha-L RNA-binding motif"/>
    <property type="match status" value="1"/>
</dbReference>
<dbReference type="CDD" id="cd00165">
    <property type="entry name" value="S4"/>
    <property type="match status" value="1"/>
</dbReference>
<comment type="similarity">
    <text evidence="1">Belongs to the pseudouridine synthase RluA family.</text>
</comment>
<comment type="caution">
    <text evidence="4">The sequence shown here is derived from an EMBL/GenBank/DDBJ whole genome shotgun (WGS) entry which is preliminary data.</text>
</comment>
<dbReference type="Pfam" id="PF00849">
    <property type="entry name" value="PseudoU_synth_2"/>
    <property type="match status" value="1"/>
</dbReference>
<keyword evidence="2" id="KW-0413">Isomerase</keyword>
<dbReference type="CDD" id="cd02869">
    <property type="entry name" value="PseudoU_synth_RluA_like"/>
    <property type="match status" value="1"/>
</dbReference>
<dbReference type="PANTHER" id="PTHR21600">
    <property type="entry name" value="MITOCHONDRIAL RNA PSEUDOURIDINE SYNTHASE"/>
    <property type="match status" value="1"/>
</dbReference>
<dbReference type="Gene3D" id="3.30.2350.10">
    <property type="entry name" value="Pseudouridine synthase"/>
    <property type="match status" value="1"/>
</dbReference>
<dbReference type="AlphaFoldDB" id="X1J4K8"/>
<dbReference type="InterPro" id="IPR006145">
    <property type="entry name" value="PsdUridine_synth_RsuA/RluA"/>
</dbReference>
<dbReference type="GO" id="GO:0009982">
    <property type="term" value="F:pseudouridine synthase activity"/>
    <property type="evidence" value="ECO:0007669"/>
    <property type="project" value="InterPro"/>
</dbReference>
<feature type="non-terminal residue" evidence="4">
    <location>
        <position position="191"/>
    </location>
</feature>
<sequence>MEKRIEKKISVRQGKEVRLDKYLLGLGLGLSRSKIQKLISNNGVLINGKPAKPHHIVHSGEILSIKYEQKKPVEIEPENIPVDIVYEDNELLVVNKASGMVVHPARGNFHGTLVNALLYHTSRGLAESDDYTKPGVVHRIDKETSGLLVFAKTERVHSELARQVQDRIMKRIYLLLVWGVLPTDKGIIEAP</sequence>
<evidence type="ECO:0000256" key="1">
    <source>
        <dbReference type="ARBA" id="ARBA00010876"/>
    </source>
</evidence>
<dbReference type="GO" id="GO:0000455">
    <property type="term" value="P:enzyme-directed rRNA pseudouridine synthesis"/>
    <property type="evidence" value="ECO:0007669"/>
    <property type="project" value="TreeGrafter"/>
</dbReference>
<dbReference type="PROSITE" id="PS01129">
    <property type="entry name" value="PSI_RLU"/>
    <property type="match status" value="1"/>
</dbReference>
<dbReference type="PROSITE" id="PS50889">
    <property type="entry name" value="S4"/>
    <property type="match status" value="1"/>
</dbReference>
<gene>
    <name evidence="4" type="ORF">S03H2_56904</name>
</gene>
<dbReference type="SMART" id="SM00363">
    <property type="entry name" value="S4"/>
    <property type="match status" value="1"/>
</dbReference>
<protein>
    <recommendedName>
        <fullName evidence="3">RNA-binding S4 domain-containing protein</fullName>
    </recommendedName>
</protein>
<dbReference type="Pfam" id="PF01479">
    <property type="entry name" value="S4"/>
    <property type="match status" value="1"/>
</dbReference>
<dbReference type="EMBL" id="BARU01036444">
    <property type="protein sequence ID" value="GAH89651.1"/>
    <property type="molecule type" value="Genomic_DNA"/>
</dbReference>
<accession>X1J4K8</accession>
<dbReference type="PANTHER" id="PTHR21600:SF44">
    <property type="entry name" value="RIBOSOMAL LARGE SUBUNIT PSEUDOURIDINE SYNTHASE D"/>
    <property type="match status" value="1"/>
</dbReference>
<dbReference type="Gene3D" id="3.10.290.10">
    <property type="entry name" value="RNA-binding S4 domain"/>
    <property type="match status" value="1"/>
</dbReference>
<reference evidence="4" key="1">
    <citation type="journal article" date="2014" name="Front. Microbiol.">
        <title>High frequency of phylogenetically diverse reductive dehalogenase-homologous genes in deep subseafloor sedimentary metagenomes.</title>
        <authorList>
            <person name="Kawai M."/>
            <person name="Futagami T."/>
            <person name="Toyoda A."/>
            <person name="Takaki Y."/>
            <person name="Nishi S."/>
            <person name="Hori S."/>
            <person name="Arai W."/>
            <person name="Tsubouchi T."/>
            <person name="Morono Y."/>
            <person name="Uchiyama I."/>
            <person name="Ito T."/>
            <person name="Fujiyama A."/>
            <person name="Inagaki F."/>
            <person name="Takami H."/>
        </authorList>
    </citation>
    <scope>NUCLEOTIDE SEQUENCE</scope>
    <source>
        <strain evidence="4">Expedition CK06-06</strain>
    </source>
</reference>
<name>X1J4K8_9ZZZZ</name>
<feature type="domain" description="RNA-binding S4" evidence="3">
    <location>
        <begin position="17"/>
        <end position="81"/>
    </location>
</feature>
<dbReference type="InterPro" id="IPR020103">
    <property type="entry name" value="PsdUridine_synth_cat_dom_sf"/>
</dbReference>
<dbReference type="InterPro" id="IPR002942">
    <property type="entry name" value="S4_RNA-bd"/>
</dbReference>
<dbReference type="InterPro" id="IPR050188">
    <property type="entry name" value="RluA_PseudoU_synthase"/>
</dbReference>
<evidence type="ECO:0000259" key="3">
    <source>
        <dbReference type="SMART" id="SM00363"/>
    </source>
</evidence>
<evidence type="ECO:0000313" key="4">
    <source>
        <dbReference type="EMBL" id="GAH89651.1"/>
    </source>
</evidence>
<dbReference type="InterPro" id="IPR006224">
    <property type="entry name" value="PsdUridine_synth_RluA-like_CS"/>
</dbReference>
<dbReference type="SUPFAM" id="SSF55120">
    <property type="entry name" value="Pseudouridine synthase"/>
    <property type="match status" value="1"/>
</dbReference>
<dbReference type="InterPro" id="IPR036986">
    <property type="entry name" value="S4_RNA-bd_sf"/>
</dbReference>
<organism evidence="4">
    <name type="scientific">marine sediment metagenome</name>
    <dbReference type="NCBI Taxonomy" id="412755"/>
    <lineage>
        <taxon>unclassified sequences</taxon>
        <taxon>metagenomes</taxon>
        <taxon>ecological metagenomes</taxon>
    </lineage>
</organism>
<evidence type="ECO:0000256" key="2">
    <source>
        <dbReference type="ARBA" id="ARBA00023235"/>
    </source>
</evidence>
<proteinExistence type="inferred from homology"/>